<dbReference type="OMA" id="VHVLTIH"/>
<feature type="compositionally biased region" description="Low complexity" evidence="1">
    <location>
        <begin position="261"/>
        <end position="272"/>
    </location>
</feature>
<protein>
    <submittedName>
        <fullName evidence="2">Uncharacterized protein</fullName>
    </submittedName>
</protein>
<evidence type="ECO:0000313" key="2">
    <source>
        <dbReference type="EMBL" id="KPI84862.1"/>
    </source>
</evidence>
<reference evidence="2 3" key="1">
    <citation type="journal article" date="2015" name="PLoS Pathog.">
        <title>Leptomonas seymouri: Adaptations to the Dixenous Life Cycle Analyzed by Genome Sequencing, Transcriptome Profiling and Co-infection with Leishmania donovani.</title>
        <authorList>
            <person name="Kraeva N."/>
            <person name="Butenko A."/>
            <person name="Hlavacova J."/>
            <person name="Kostygov A."/>
            <person name="Myskova J."/>
            <person name="Grybchuk D."/>
            <person name="Lestinova T."/>
            <person name="Votypka J."/>
            <person name="Volf P."/>
            <person name="Opperdoes F."/>
            <person name="Flegontov P."/>
            <person name="Lukes J."/>
            <person name="Yurchenko V."/>
        </authorList>
    </citation>
    <scope>NUCLEOTIDE SEQUENCE [LARGE SCALE GENOMIC DNA]</scope>
    <source>
        <strain evidence="2 3">ATCC 30220</strain>
    </source>
</reference>
<dbReference type="Proteomes" id="UP000038009">
    <property type="component" value="Unassembled WGS sequence"/>
</dbReference>
<comment type="caution">
    <text evidence="2">The sequence shown here is derived from an EMBL/GenBank/DDBJ whole genome shotgun (WGS) entry which is preliminary data.</text>
</comment>
<feature type="region of interest" description="Disordered" evidence="1">
    <location>
        <begin position="261"/>
        <end position="307"/>
    </location>
</feature>
<feature type="compositionally biased region" description="Polar residues" evidence="1">
    <location>
        <begin position="48"/>
        <end position="65"/>
    </location>
</feature>
<keyword evidence="3" id="KW-1185">Reference proteome</keyword>
<organism evidence="2 3">
    <name type="scientific">Leptomonas seymouri</name>
    <dbReference type="NCBI Taxonomy" id="5684"/>
    <lineage>
        <taxon>Eukaryota</taxon>
        <taxon>Discoba</taxon>
        <taxon>Euglenozoa</taxon>
        <taxon>Kinetoplastea</taxon>
        <taxon>Metakinetoplastina</taxon>
        <taxon>Trypanosomatida</taxon>
        <taxon>Trypanosomatidae</taxon>
        <taxon>Leishmaniinae</taxon>
        <taxon>Leptomonas</taxon>
    </lineage>
</organism>
<evidence type="ECO:0000313" key="3">
    <source>
        <dbReference type="Proteomes" id="UP000038009"/>
    </source>
</evidence>
<accession>A0A0N1PD21</accession>
<feature type="compositionally biased region" description="Polar residues" evidence="1">
    <location>
        <begin position="285"/>
        <end position="302"/>
    </location>
</feature>
<dbReference type="OrthoDB" id="272826at2759"/>
<dbReference type="EMBL" id="LJSK01000226">
    <property type="protein sequence ID" value="KPI84862.1"/>
    <property type="molecule type" value="Genomic_DNA"/>
</dbReference>
<gene>
    <name evidence="2" type="ORF">ABL78_6090</name>
</gene>
<feature type="region of interest" description="Disordered" evidence="1">
    <location>
        <begin position="37"/>
        <end position="70"/>
    </location>
</feature>
<sequence length="658" mass="69992">MSQFRSLFLPLSEEEHAVFASVFPLLLSAPSTIEGEAAAAAGEHNSRPTHPSASATLTYSPTESPGNHVEGRSASYLRESAGDVHARGEGPLRSPIFAIGSARADALLVVLRSAHVVVFGLDRPRTPPYVLYRIKPLPTTHQLQFARESAGQQPRDGSGGSAVGDAEATCASLMPLSISYCCRIAVPSDGRGRGGTGGRRSAKGAVGEEQIYIRGLVGSSDGRVALFSDVAYTFSFAAHETPIAQVDAVLLPPCSLNTSSVNNGNPNNANSLGGRGGPGSHTAHRQASTAATGSATPLQQQQQRRESFRHAMERLGIVTSGADGVILLWRCIDVSMSPIVLLRPSSFARRVSYTMHYPSAYSTLLSATAPRDSREATVDAELCCPPSGFVHSTSQHAHGLRVRQFASLDAMPPPLHTSSGPNEQPMDVEEAAQRAAPPWLSLPMPGSWTTAVTAIATHNGITLVARETSLFSIVRFDAQSVARILKTDSAITQIVLQDTIALAVCARSGAVHVLTINPVTGHGAHHRTYYSYKNRSILHVSLHEASLLMSIVDVCGSTELVQLPSDVLLHRHIQPLRSSYVLGGAESLNLLASMAALRAKVGIEDVKGADVRPDAPGVVTSMYEANATLDQLNERLLLARLAVPEECDRYMAANHHVL</sequence>
<name>A0A0N1PD21_LEPSE</name>
<dbReference type="AlphaFoldDB" id="A0A0N1PD21"/>
<dbReference type="VEuPathDB" id="TriTrypDB:Lsey_0226_0110"/>
<proteinExistence type="predicted"/>
<evidence type="ECO:0000256" key="1">
    <source>
        <dbReference type="SAM" id="MobiDB-lite"/>
    </source>
</evidence>